<accession>A0ABP4DFC2</accession>
<dbReference type="SUPFAM" id="SSF48498">
    <property type="entry name" value="Tetracyclin repressor-like, C-terminal domain"/>
    <property type="match status" value="1"/>
</dbReference>
<dbReference type="PANTHER" id="PTHR30055:SF234">
    <property type="entry name" value="HTH-TYPE TRANSCRIPTIONAL REGULATOR BETI"/>
    <property type="match status" value="1"/>
</dbReference>
<name>A0ABP4DFC2_9ACTN</name>
<evidence type="ECO:0000256" key="3">
    <source>
        <dbReference type="ARBA" id="ARBA00023163"/>
    </source>
</evidence>
<dbReference type="InterPro" id="IPR036271">
    <property type="entry name" value="Tet_transcr_reg_TetR-rel_C_sf"/>
</dbReference>
<dbReference type="PROSITE" id="PS01081">
    <property type="entry name" value="HTH_TETR_1"/>
    <property type="match status" value="1"/>
</dbReference>
<evidence type="ECO:0000313" key="7">
    <source>
        <dbReference type="Proteomes" id="UP001501072"/>
    </source>
</evidence>
<dbReference type="SUPFAM" id="SSF46689">
    <property type="entry name" value="Homeodomain-like"/>
    <property type="match status" value="1"/>
</dbReference>
<keyword evidence="7" id="KW-1185">Reference proteome</keyword>
<feature type="DNA-binding region" description="H-T-H motif" evidence="4">
    <location>
        <begin position="31"/>
        <end position="50"/>
    </location>
</feature>
<sequence>MVKQERALRTRRALVRAAAEVFAEEGFAPASLTAISRRAGVSNGALHFHFPNKKALARAVEEEALETVRGITGRMSDEEGSALQMLVDVTHGLASRLAEDVVLRAGFGLGRDPSRGRNAGSRLRLEWWKWVEECLRRAERQGLLAGGVSAEGAARAIVATLVGFEVLEAGGDGKGWLSERSVSGFWELMLPRLAERHALASVTSMPTRRDHTGAWRGMTD</sequence>
<dbReference type="PRINTS" id="PR00455">
    <property type="entry name" value="HTHTETR"/>
</dbReference>
<gene>
    <name evidence="6" type="ORF">GCM10009564_17380</name>
</gene>
<dbReference type="EMBL" id="BAAAHU010000013">
    <property type="protein sequence ID" value="GAA1007446.1"/>
    <property type="molecule type" value="Genomic_DNA"/>
</dbReference>
<dbReference type="PANTHER" id="PTHR30055">
    <property type="entry name" value="HTH-TYPE TRANSCRIPTIONAL REGULATOR RUTR"/>
    <property type="match status" value="1"/>
</dbReference>
<keyword evidence="3" id="KW-0804">Transcription</keyword>
<feature type="domain" description="HTH tetR-type" evidence="5">
    <location>
        <begin position="8"/>
        <end position="68"/>
    </location>
</feature>
<comment type="caution">
    <text evidence="6">The sequence shown here is derived from an EMBL/GenBank/DDBJ whole genome shotgun (WGS) entry which is preliminary data.</text>
</comment>
<dbReference type="InterPro" id="IPR009057">
    <property type="entry name" value="Homeodomain-like_sf"/>
</dbReference>
<evidence type="ECO:0000259" key="5">
    <source>
        <dbReference type="PROSITE" id="PS50977"/>
    </source>
</evidence>
<dbReference type="InterPro" id="IPR050109">
    <property type="entry name" value="HTH-type_TetR-like_transc_reg"/>
</dbReference>
<dbReference type="NCBIfam" id="NF041196">
    <property type="entry name" value="ScbR_bind_reg"/>
    <property type="match status" value="1"/>
</dbReference>
<dbReference type="PROSITE" id="PS50977">
    <property type="entry name" value="HTH_TETR_2"/>
    <property type="match status" value="1"/>
</dbReference>
<evidence type="ECO:0000313" key="6">
    <source>
        <dbReference type="EMBL" id="GAA1007446.1"/>
    </source>
</evidence>
<evidence type="ECO:0000256" key="1">
    <source>
        <dbReference type="ARBA" id="ARBA00023015"/>
    </source>
</evidence>
<proteinExistence type="predicted"/>
<reference evidence="7" key="1">
    <citation type="journal article" date="2019" name="Int. J. Syst. Evol. Microbiol.">
        <title>The Global Catalogue of Microorganisms (GCM) 10K type strain sequencing project: providing services to taxonomists for standard genome sequencing and annotation.</title>
        <authorList>
            <consortium name="The Broad Institute Genomics Platform"/>
            <consortium name="The Broad Institute Genome Sequencing Center for Infectious Disease"/>
            <person name="Wu L."/>
            <person name="Ma J."/>
        </authorList>
    </citation>
    <scope>NUCLEOTIDE SEQUENCE [LARGE SCALE GENOMIC DNA]</scope>
    <source>
        <strain evidence="7">JCM 11269</strain>
    </source>
</reference>
<protein>
    <submittedName>
        <fullName evidence="6">ScbR family autoregulator-binding transcription factor</fullName>
    </submittedName>
</protein>
<dbReference type="InterPro" id="IPR047923">
    <property type="entry name" value="ArpA-like"/>
</dbReference>
<dbReference type="RefSeq" id="WP_086792212.1">
    <property type="nucleotide sequence ID" value="NZ_BAAAHU010000013.1"/>
</dbReference>
<keyword evidence="1" id="KW-0805">Transcription regulation</keyword>
<dbReference type="Pfam" id="PF00440">
    <property type="entry name" value="TetR_N"/>
    <property type="match status" value="1"/>
</dbReference>
<keyword evidence="2 4" id="KW-0238">DNA-binding</keyword>
<evidence type="ECO:0000256" key="4">
    <source>
        <dbReference type="PROSITE-ProRule" id="PRU00335"/>
    </source>
</evidence>
<dbReference type="Proteomes" id="UP001501072">
    <property type="component" value="Unassembled WGS sequence"/>
</dbReference>
<evidence type="ECO:0000256" key="2">
    <source>
        <dbReference type="ARBA" id="ARBA00023125"/>
    </source>
</evidence>
<organism evidence="6 7">
    <name type="scientific">Streptomyces thermogriseus</name>
    <dbReference type="NCBI Taxonomy" id="75292"/>
    <lineage>
        <taxon>Bacteria</taxon>
        <taxon>Bacillati</taxon>
        <taxon>Actinomycetota</taxon>
        <taxon>Actinomycetes</taxon>
        <taxon>Kitasatosporales</taxon>
        <taxon>Streptomycetaceae</taxon>
        <taxon>Streptomyces</taxon>
    </lineage>
</organism>
<dbReference type="Gene3D" id="1.10.357.10">
    <property type="entry name" value="Tetracycline Repressor, domain 2"/>
    <property type="match status" value="1"/>
</dbReference>
<dbReference type="InterPro" id="IPR023772">
    <property type="entry name" value="DNA-bd_HTH_TetR-type_CS"/>
</dbReference>
<dbReference type="InterPro" id="IPR001647">
    <property type="entry name" value="HTH_TetR"/>
</dbReference>